<sequence>MKYRCDTVNLFYLVTPGESIETDIILRTPVMGYKEQQFFIRESNNTTVSGVVTKLLPPTEVMLSAFNRLETGHCCD</sequence>
<dbReference type="Proteomes" id="UP001208570">
    <property type="component" value="Unassembled WGS sequence"/>
</dbReference>
<dbReference type="Gene3D" id="2.40.30.10">
    <property type="entry name" value="Translation factors"/>
    <property type="match status" value="1"/>
</dbReference>
<keyword evidence="2" id="KW-0342">GTP-binding</keyword>
<protein>
    <submittedName>
        <fullName evidence="3">Uncharacterized protein</fullName>
    </submittedName>
</protein>
<evidence type="ECO:0000256" key="2">
    <source>
        <dbReference type="ARBA" id="ARBA00023134"/>
    </source>
</evidence>
<dbReference type="GO" id="GO:0005525">
    <property type="term" value="F:GTP binding"/>
    <property type="evidence" value="ECO:0007669"/>
    <property type="project" value="UniProtKB-KW"/>
</dbReference>
<keyword evidence="1" id="KW-0547">Nucleotide-binding</keyword>
<dbReference type="AlphaFoldDB" id="A0AAD9K946"/>
<dbReference type="EMBL" id="JAODUP010000040">
    <property type="protein sequence ID" value="KAK2166305.1"/>
    <property type="molecule type" value="Genomic_DNA"/>
</dbReference>
<keyword evidence="4" id="KW-1185">Reference proteome</keyword>
<organism evidence="3 4">
    <name type="scientific">Paralvinella palmiformis</name>
    <dbReference type="NCBI Taxonomy" id="53620"/>
    <lineage>
        <taxon>Eukaryota</taxon>
        <taxon>Metazoa</taxon>
        <taxon>Spiralia</taxon>
        <taxon>Lophotrochozoa</taxon>
        <taxon>Annelida</taxon>
        <taxon>Polychaeta</taxon>
        <taxon>Sedentaria</taxon>
        <taxon>Canalipalpata</taxon>
        <taxon>Terebellida</taxon>
        <taxon>Terebelliformia</taxon>
        <taxon>Alvinellidae</taxon>
        <taxon>Paralvinella</taxon>
    </lineage>
</organism>
<accession>A0AAD9K946</accession>
<dbReference type="SUPFAM" id="SSF50465">
    <property type="entry name" value="EF-Tu/eEF-1alpha/eIF2-gamma C-terminal domain"/>
    <property type="match status" value="1"/>
</dbReference>
<evidence type="ECO:0000313" key="3">
    <source>
        <dbReference type="EMBL" id="KAK2166305.1"/>
    </source>
</evidence>
<gene>
    <name evidence="3" type="ORF">LSH36_40g16073</name>
</gene>
<name>A0AAD9K946_9ANNE</name>
<reference evidence="3" key="1">
    <citation type="journal article" date="2023" name="Mol. Biol. Evol.">
        <title>Third-Generation Sequencing Reveals the Adaptive Role of the Epigenome in Three Deep-Sea Polychaetes.</title>
        <authorList>
            <person name="Perez M."/>
            <person name="Aroh O."/>
            <person name="Sun Y."/>
            <person name="Lan Y."/>
            <person name="Juniper S.K."/>
            <person name="Young C.R."/>
            <person name="Angers B."/>
            <person name="Qian P.Y."/>
        </authorList>
    </citation>
    <scope>NUCLEOTIDE SEQUENCE</scope>
    <source>
        <strain evidence="3">P08H-3</strain>
    </source>
</reference>
<comment type="caution">
    <text evidence="3">The sequence shown here is derived from an EMBL/GenBank/DDBJ whole genome shotgun (WGS) entry which is preliminary data.</text>
</comment>
<evidence type="ECO:0000256" key="1">
    <source>
        <dbReference type="ARBA" id="ARBA00022741"/>
    </source>
</evidence>
<dbReference type="InterPro" id="IPR009001">
    <property type="entry name" value="Transl_elong_EF1A/Init_IF2_C"/>
</dbReference>
<evidence type="ECO:0000313" key="4">
    <source>
        <dbReference type="Proteomes" id="UP001208570"/>
    </source>
</evidence>
<proteinExistence type="predicted"/>